<dbReference type="STRING" id="1229276.DI53_3633"/>
<evidence type="ECO:0000313" key="2">
    <source>
        <dbReference type="EMBL" id="KGE12593.1"/>
    </source>
</evidence>
<feature type="region of interest" description="Disordered" evidence="1">
    <location>
        <begin position="42"/>
        <end position="67"/>
    </location>
</feature>
<keyword evidence="3" id="KW-1185">Reference proteome</keyword>
<proteinExistence type="predicted"/>
<organism evidence="2 3">
    <name type="scientific">Sphingobacterium deserti</name>
    <dbReference type="NCBI Taxonomy" id="1229276"/>
    <lineage>
        <taxon>Bacteria</taxon>
        <taxon>Pseudomonadati</taxon>
        <taxon>Bacteroidota</taxon>
        <taxon>Sphingobacteriia</taxon>
        <taxon>Sphingobacteriales</taxon>
        <taxon>Sphingobacteriaceae</taxon>
        <taxon>Sphingobacterium</taxon>
    </lineage>
</organism>
<dbReference type="AlphaFoldDB" id="A0A0B8T1P4"/>
<gene>
    <name evidence="2" type="ORF">DI53_3633</name>
</gene>
<sequence>MTGKNRKNYSMKKVTKLVYVSPSIDMAIISIEGSIAAGSAQVRPVNPNQQASDEWDVQPDVDRTYTW</sequence>
<accession>A0A0B8T1P4</accession>
<evidence type="ECO:0000256" key="1">
    <source>
        <dbReference type="SAM" id="MobiDB-lite"/>
    </source>
</evidence>
<dbReference type="EMBL" id="JJMU01000066">
    <property type="protein sequence ID" value="KGE12593.1"/>
    <property type="molecule type" value="Genomic_DNA"/>
</dbReference>
<dbReference type="Proteomes" id="UP000031802">
    <property type="component" value="Unassembled WGS sequence"/>
</dbReference>
<protein>
    <submittedName>
        <fullName evidence="2">Uncharacterized protein</fullName>
    </submittedName>
</protein>
<comment type="caution">
    <text evidence="2">The sequence shown here is derived from an EMBL/GenBank/DDBJ whole genome shotgun (WGS) entry which is preliminary data.</text>
</comment>
<dbReference type="PATRIC" id="fig|1229276.3.peg.3754"/>
<name>A0A0B8T1P4_9SPHI</name>
<reference evidence="2 3" key="2">
    <citation type="journal article" date="2015" name="PLoS ONE">
        <title>Whole-Genome Optical Mapping and Finished Genome Sequence of Sphingobacterium deserti sp. nov., a New Species Isolated from the Western Desert of China.</title>
        <authorList>
            <person name="Teng C."/>
            <person name="Zhou Z."/>
            <person name="Molnar I."/>
            <person name="Li X."/>
            <person name="Tang R."/>
            <person name="Chen M."/>
            <person name="Wang L."/>
            <person name="Su S."/>
            <person name="Zhang W."/>
            <person name="Lin M."/>
        </authorList>
    </citation>
    <scope>NUCLEOTIDE SEQUENCE [LARGE SCALE GENOMIC DNA]</scope>
    <source>
        <strain evidence="3">ACCC05744</strain>
    </source>
</reference>
<reference evidence="3" key="1">
    <citation type="submission" date="2014-04" db="EMBL/GenBank/DDBJ databases">
        <title>Whole-Genome optical mapping and complete genome sequence of Sphingobacterium deserti sp. nov., a new spaces isolated from desert in the west of China.</title>
        <authorList>
            <person name="Teng C."/>
            <person name="Zhou Z."/>
            <person name="Li X."/>
            <person name="Chen M."/>
            <person name="Lin M."/>
            <person name="Wang L."/>
            <person name="Su S."/>
            <person name="Zhang C."/>
            <person name="Zhang W."/>
        </authorList>
    </citation>
    <scope>NUCLEOTIDE SEQUENCE [LARGE SCALE GENOMIC DNA]</scope>
    <source>
        <strain evidence="3">ACCC05744</strain>
    </source>
</reference>
<evidence type="ECO:0000313" key="3">
    <source>
        <dbReference type="Proteomes" id="UP000031802"/>
    </source>
</evidence>